<sequence>MCLTETAS</sequence>
<proteinExistence type="predicted"/>
<reference evidence="1" key="1">
    <citation type="submission" date="2014-09" db="EMBL/GenBank/DDBJ databases">
        <authorList>
            <person name="Magalhaes I.L.F."/>
            <person name="Oliveira U."/>
            <person name="Santos F.R."/>
            <person name="Vidigal T.H.D.A."/>
            <person name="Brescovit A.D."/>
            <person name="Santos A.J."/>
        </authorList>
    </citation>
    <scope>NUCLEOTIDE SEQUENCE</scope>
    <source>
        <tissue evidence="1">Shoot tissue taken approximately 20 cm above the soil surface</tissue>
    </source>
</reference>
<evidence type="ECO:0000313" key="1">
    <source>
        <dbReference type="EMBL" id="JAE20960.1"/>
    </source>
</evidence>
<dbReference type="EMBL" id="GBRH01176936">
    <property type="protein sequence ID" value="JAE20960.1"/>
    <property type="molecule type" value="Transcribed_RNA"/>
</dbReference>
<protein>
    <submittedName>
        <fullName evidence="1">Uncharacterized protein</fullName>
    </submittedName>
</protein>
<accession>A0A0A9G7A9</accession>
<name>A0A0A9G7A9_ARUDO</name>
<reference evidence="1" key="2">
    <citation type="journal article" date="2015" name="Data Brief">
        <title>Shoot transcriptome of the giant reed, Arundo donax.</title>
        <authorList>
            <person name="Barrero R.A."/>
            <person name="Guerrero F.D."/>
            <person name="Moolhuijzen P."/>
            <person name="Goolsby J.A."/>
            <person name="Tidwell J."/>
            <person name="Bellgard S.E."/>
            <person name="Bellgard M.I."/>
        </authorList>
    </citation>
    <scope>NUCLEOTIDE SEQUENCE</scope>
    <source>
        <tissue evidence="1">Shoot tissue taken approximately 20 cm above the soil surface</tissue>
    </source>
</reference>
<organism evidence="1">
    <name type="scientific">Arundo donax</name>
    <name type="common">Giant reed</name>
    <name type="synonym">Donax arundinaceus</name>
    <dbReference type="NCBI Taxonomy" id="35708"/>
    <lineage>
        <taxon>Eukaryota</taxon>
        <taxon>Viridiplantae</taxon>
        <taxon>Streptophyta</taxon>
        <taxon>Embryophyta</taxon>
        <taxon>Tracheophyta</taxon>
        <taxon>Spermatophyta</taxon>
        <taxon>Magnoliopsida</taxon>
        <taxon>Liliopsida</taxon>
        <taxon>Poales</taxon>
        <taxon>Poaceae</taxon>
        <taxon>PACMAD clade</taxon>
        <taxon>Arundinoideae</taxon>
        <taxon>Arundineae</taxon>
        <taxon>Arundo</taxon>
    </lineage>
</organism>